<comment type="similarity">
    <text evidence="2">Belongs to the G-protein coupled receptor Fz/Smo family.</text>
</comment>
<feature type="transmembrane region" description="Helical" evidence="11">
    <location>
        <begin position="277"/>
        <end position="294"/>
    </location>
</feature>
<dbReference type="AlphaFoldDB" id="A0A8J2PFN9"/>
<dbReference type="GO" id="GO:0005929">
    <property type="term" value="C:cilium"/>
    <property type="evidence" value="ECO:0007669"/>
    <property type="project" value="TreeGrafter"/>
</dbReference>
<dbReference type="GO" id="GO:0030425">
    <property type="term" value="C:dendrite"/>
    <property type="evidence" value="ECO:0007669"/>
    <property type="project" value="TreeGrafter"/>
</dbReference>
<dbReference type="PANTHER" id="PTHR11309:SF35">
    <property type="entry name" value="PROTEIN SMOOTHENED"/>
    <property type="match status" value="1"/>
</dbReference>
<comment type="subcellular location">
    <subcellularLocation>
        <location evidence="1">Membrane</location>
        <topology evidence="1">Multi-pass membrane protein</topology>
    </subcellularLocation>
</comment>
<proteinExistence type="inferred from homology"/>
<evidence type="ECO:0000256" key="2">
    <source>
        <dbReference type="ARBA" id="ARBA00008077"/>
    </source>
</evidence>
<evidence type="ECO:0000259" key="13">
    <source>
        <dbReference type="PROSITE" id="PS50261"/>
    </source>
</evidence>
<evidence type="ECO:0008006" key="16">
    <source>
        <dbReference type="Google" id="ProtNLM"/>
    </source>
</evidence>
<dbReference type="InterPro" id="IPR015526">
    <property type="entry name" value="Frizzled/SFRP"/>
</dbReference>
<dbReference type="PANTHER" id="PTHR11309">
    <property type="entry name" value="FRIZZLED"/>
    <property type="match status" value="1"/>
</dbReference>
<comment type="caution">
    <text evidence="14">The sequence shown here is derived from an EMBL/GenBank/DDBJ whole genome shotgun (WGS) entry which is preliminary data.</text>
</comment>
<dbReference type="GO" id="GO:0007389">
    <property type="term" value="P:pattern specification process"/>
    <property type="evidence" value="ECO:0007669"/>
    <property type="project" value="TreeGrafter"/>
</dbReference>
<evidence type="ECO:0000256" key="6">
    <source>
        <dbReference type="ARBA" id="ARBA00023136"/>
    </source>
</evidence>
<keyword evidence="6 11" id="KW-0472">Membrane</keyword>
<dbReference type="Pfam" id="PF01534">
    <property type="entry name" value="Frizzled"/>
    <property type="match status" value="1"/>
</dbReference>
<dbReference type="GO" id="GO:0004888">
    <property type="term" value="F:transmembrane signaling receptor activity"/>
    <property type="evidence" value="ECO:0007669"/>
    <property type="project" value="InterPro"/>
</dbReference>
<name>A0A8J2PFN9_9HEXA</name>
<feature type="domain" description="FZ" evidence="12">
    <location>
        <begin position="66"/>
        <end position="191"/>
    </location>
</feature>
<feature type="transmembrane region" description="Helical" evidence="11">
    <location>
        <begin position="21"/>
        <end position="39"/>
    </location>
</feature>
<dbReference type="GO" id="GO:0007417">
    <property type="term" value="P:central nervous system development"/>
    <property type="evidence" value="ECO:0007669"/>
    <property type="project" value="TreeGrafter"/>
</dbReference>
<feature type="non-terminal residue" evidence="14">
    <location>
        <position position="1"/>
    </location>
</feature>
<evidence type="ECO:0000256" key="5">
    <source>
        <dbReference type="ARBA" id="ARBA00022989"/>
    </source>
</evidence>
<dbReference type="GO" id="GO:0005113">
    <property type="term" value="F:patched binding"/>
    <property type="evidence" value="ECO:0007669"/>
    <property type="project" value="TreeGrafter"/>
</dbReference>
<feature type="region of interest" description="Disordered" evidence="10">
    <location>
        <begin position="816"/>
        <end position="865"/>
    </location>
</feature>
<evidence type="ECO:0000256" key="9">
    <source>
        <dbReference type="PROSITE-ProRule" id="PRU00090"/>
    </source>
</evidence>
<dbReference type="Pfam" id="PF01392">
    <property type="entry name" value="Fz"/>
    <property type="match status" value="1"/>
</dbReference>
<dbReference type="PROSITE" id="PS50038">
    <property type="entry name" value="FZ"/>
    <property type="match status" value="1"/>
</dbReference>
<keyword evidence="3" id="KW-0217">Developmental protein</keyword>
<keyword evidence="8" id="KW-0675">Receptor</keyword>
<dbReference type="OrthoDB" id="10064659at2759"/>
<evidence type="ECO:0000259" key="12">
    <source>
        <dbReference type="PROSITE" id="PS50038"/>
    </source>
</evidence>
<feature type="transmembrane region" description="Helical" evidence="11">
    <location>
        <begin position="326"/>
        <end position="349"/>
    </location>
</feature>
<evidence type="ECO:0000256" key="10">
    <source>
        <dbReference type="SAM" id="MobiDB-lite"/>
    </source>
</evidence>
<feature type="compositionally biased region" description="Basic and acidic residues" evidence="10">
    <location>
        <begin position="825"/>
        <end position="851"/>
    </location>
</feature>
<feature type="transmembrane region" description="Helical" evidence="11">
    <location>
        <begin position="369"/>
        <end position="389"/>
    </location>
</feature>
<evidence type="ECO:0000256" key="7">
    <source>
        <dbReference type="ARBA" id="ARBA00023157"/>
    </source>
</evidence>
<reference evidence="14" key="1">
    <citation type="submission" date="2021-06" db="EMBL/GenBank/DDBJ databases">
        <authorList>
            <person name="Hodson N. C."/>
            <person name="Mongue J. A."/>
            <person name="Jaron S. K."/>
        </authorList>
    </citation>
    <scope>NUCLEOTIDE SEQUENCE</scope>
</reference>
<protein>
    <recommendedName>
        <fullName evidence="16">Smoothened</fullName>
    </recommendedName>
</protein>
<dbReference type="InterPro" id="IPR017981">
    <property type="entry name" value="GPCR_2-like_7TM"/>
</dbReference>
<dbReference type="InterPro" id="IPR000539">
    <property type="entry name" value="Frizzled/Smoothened_7TM"/>
</dbReference>
<dbReference type="SMART" id="SM01330">
    <property type="entry name" value="Frizzled"/>
    <property type="match status" value="1"/>
</dbReference>
<sequence length="865" mass="97222">IYCVKYFFRKGTMRSHRKARGISRIGDLGCGIFTLVVLLETCAQVRSSVMGGVAGNGYQTDSCRKEVKQDCMNLTQEKSWGPNTCFGVMLPYTETSNELVNANFTLKQIRSEMTRWEEGLKSLPRCWAVVQPLLCSFFMPKCHEKKIDLPSQELCKISRNPCRVIEESLKEWPAFLRCDDLDKFAPNCKNSEVRELRFNTSAKCNYPMIAVESSFNHYDGFEGCALPCKDNCFTDGDHETVSTFIKYFGMITMFANGVVIVTFMIDWHSSSGYPSIIVFYVNCCYFIATIGWMVQFLPNAKEDIVCRRDGTIRRFEPSSGENAFCFIVYLIIYYFSMAAMLWSVVFAYVWNLTCNAVGRIRERVDKQSIVFHFVCWLSPLVFLAFSTSWGAVGGNSLTGICYDESTKKIVFTILPVGLAAFVMAIFLIRGVSRLVSVLVSSSDFISSRGRSEVKSNAVRVGAFTASAIALASFFAYTQYQDMNMKPIWAKTRRDQLVCNLNLTIVAECDTGAKPSASFAMTTISAFFIGGILVSSWAWTGASYRTWRRFLIRRCCCRRSDRSLDQQQHAVAKHKLISQAFAKRHQLNLKGRLSLSLHSTHEDPVGLNKMLDPNHLCQEIDTEMQTHNNTDAREEISSEWAAAIPSLCNRRDAIIPPHSSNSVSCVSADDSRRPSCDSAMSENVGRHGTPYEDKKSRRRFFHMGRRRSGRLWGSGWRRGNGGSSSSLESNAGSQILPAITALIDKRRRIEEDVPLNNAPLTGPTTRRPIIMKELAVQTSMEKLNFPKNVKSCNLSNNLTADIATQCGRSLLNLNDAGTQTKKSATKKGEKSKKDKNHSKTDKEKGKDDKNDKDEQEDPVLKLLTPS</sequence>
<keyword evidence="15" id="KW-1185">Reference proteome</keyword>
<dbReference type="Proteomes" id="UP000708208">
    <property type="component" value="Unassembled WGS sequence"/>
</dbReference>
<evidence type="ECO:0000256" key="4">
    <source>
        <dbReference type="ARBA" id="ARBA00022692"/>
    </source>
</evidence>
<feature type="transmembrane region" description="Helical" evidence="11">
    <location>
        <begin position="523"/>
        <end position="543"/>
    </location>
</feature>
<dbReference type="InterPro" id="IPR020067">
    <property type="entry name" value="Frizzled_dom"/>
</dbReference>
<evidence type="ECO:0000256" key="8">
    <source>
        <dbReference type="ARBA" id="ARBA00023170"/>
    </source>
</evidence>
<feature type="transmembrane region" description="Helical" evidence="11">
    <location>
        <begin position="457"/>
        <end position="476"/>
    </location>
</feature>
<organism evidence="14 15">
    <name type="scientific">Allacma fusca</name>
    <dbReference type="NCBI Taxonomy" id="39272"/>
    <lineage>
        <taxon>Eukaryota</taxon>
        <taxon>Metazoa</taxon>
        <taxon>Ecdysozoa</taxon>
        <taxon>Arthropoda</taxon>
        <taxon>Hexapoda</taxon>
        <taxon>Collembola</taxon>
        <taxon>Symphypleona</taxon>
        <taxon>Sminthuridae</taxon>
        <taxon>Allacma</taxon>
    </lineage>
</organism>
<feature type="region of interest" description="Disordered" evidence="10">
    <location>
        <begin position="659"/>
        <end position="691"/>
    </location>
</feature>
<evidence type="ECO:0000256" key="11">
    <source>
        <dbReference type="SAM" id="Phobius"/>
    </source>
</evidence>
<feature type="transmembrane region" description="Helical" evidence="11">
    <location>
        <begin position="409"/>
        <end position="428"/>
    </location>
</feature>
<accession>A0A8J2PFN9</accession>
<dbReference type="GO" id="GO:0071679">
    <property type="term" value="P:commissural neuron axon guidance"/>
    <property type="evidence" value="ECO:0007669"/>
    <property type="project" value="TreeGrafter"/>
</dbReference>
<comment type="caution">
    <text evidence="9">Lacks conserved residue(s) required for the propagation of feature annotation.</text>
</comment>
<keyword evidence="5 11" id="KW-1133">Transmembrane helix</keyword>
<evidence type="ECO:0000313" key="14">
    <source>
        <dbReference type="EMBL" id="CAG7784874.1"/>
    </source>
</evidence>
<keyword evidence="7" id="KW-1015">Disulfide bond</keyword>
<dbReference type="GO" id="GO:0007224">
    <property type="term" value="P:smoothened signaling pathway"/>
    <property type="evidence" value="ECO:0007669"/>
    <property type="project" value="TreeGrafter"/>
</dbReference>
<gene>
    <name evidence="14" type="ORF">AFUS01_LOCUS23535</name>
</gene>
<dbReference type="SMART" id="SM00063">
    <property type="entry name" value="FRI"/>
    <property type="match status" value="1"/>
</dbReference>
<dbReference type="PROSITE" id="PS50261">
    <property type="entry name" value="G_PROTEIN_RECEP_F2_4"/>
    <property type="match status" value="1"/>
</dbReference>
<feature type="domain" description="G-protein coupled receptors family 2 profile 2" evidence="13">
    <location>
        <begin position="242"/>
        <end position="438"/>
    </location>
</feature>
<feature type="transmembrane region" description="Helical" evidence="11">
    <location>
        <begin position="244"/>
        <end position="265"/>
    </location>
</feature>
<keyword evidence="4 11" id="KW-0812">Transmembrane</keyword>
<evidence type="ECO:0000256" key="3">
    <source>
        <dbReference type="ARBA" id="ARBA00022473"/>
    </source>
</evidence>
<dbReference type="EMBL" id="CAJVCH010284962">
    <property type="protein sequence ID" value="CAG7784874.1"/>
    <property type="molecule type" value="Genomic_DNA"/>
</dbReference>
<dbReference type="GO" id="GO:0005886">
    <property type="term" value="C:plasma membrane"/>
    <property type="evidence" value="ECO:0007669"/>
    <property type="project" value="TreeGrafter"/>
</dbReference>
<evidence type="ECO:0000313" key="15">
    <source>
        <dbReference type="Proteomes" id="UP000708208"/>
    </source>
</evidence>
<evidence type="ECO:0000256" key="1">
    <source>
        <dbReference type="ARBA" id="ARBA00004141"/>
    </source>
</evidence>